<dbReference type="Proteomes" id="UP000585681">
    <property type="component" value="Unassembled WGS sequence"/>
</dbReference>
<accession>A0A840CFV8</accession>
<comment type="caution">
    <text evidence="1">The sequence shown here is derived from an EMBL/GenBank/DDBJ whole genome shotgun (WGS) entry which is preliminary data.</text>
</comment>
<sequence length="120" mass="13132">MCLNVLVLESDPFIAEDIREIVTALEPRAEVHLTDSVGHAITLLDQAENWIWAVIDCRSYQLTDPALRVALDQRNLTPVVLNEAAAEARCGGWVFLNKPFSTASLEDALRASSARNSALG</sequence>
<organism evidence="1 2">
    <name type="scientific">Actibacterium naphthalenivorans</name>
    <dbReference type="NCBI Taxonomy" id="1614693"/>
    <lineage>
        <taxon>Bacteria</taxon>
        <taxon>Pseudomonadati</taxon>
        <taxon>Pseudomonadota</taxon>
        <taxon>Alphaproteobacteria</taxon>
        <taxon>Rhodobacterales</taxon>
        <taxon>Roseobacteraceae</taxon>
        <taxon>Actibacterium</taxon>
    </lineage>
</organism>
<dbReference type="Gene3D" id="3.40.50.2300">
    <property type="match status" value="1"/>
</dbReference>
<dbReference type="RefSeq" id="WP_054539088.1">
    <property type="nucleotide sequence ID" value="NZ_JACIEQ010000040.1"/>
</dbReference>
<gene>
    <name evidence="1" type="ORF">GGR17_004062</name>
</gene>
<evidence type="ECO:0000313" key="1">
    <source>
        <dbReference type="EMBL" id="MBB4024215.1"/>
    </source>
</evidence>
<keyword evidence="1" id="KW-0238">DNA-binding</keyword>
<evidence type="ECO:0000313" key="2">
    <source>
        <dbReference type="Proteomes" id="UP000585681"/>
    </source>
</evidence>
<keyword evidence="2" id="KW-1185">Reference proteome</keyword>
<proteinExistence type="predicted"/>
<dbReference type="AlphaFoldDB" id="A0A840CFV8"/>
<name>A0A840CFV8_9RHOB</name>
<dbReference type="GO" id="GO:0003677">
    <property type="term" value="F:DNA binding"/>
    <property type="evidence" value="ECO:0007669"/>
    <property type="project" value="UniProtKB-KW"/>
</dbReference>
<protein>
    <submittedName>
        <fullName evidence="1">DNA-binding NtrC family response regulator</fullName>
    </submittedName>
</protein>
<dbReference type="EMBL" id="JACIEQ010000040">
    <property type="protein sequence ID" value="MBB4024215.1"/>
    <property type="molecule type" value="Genomic_DNA"/>
</dbReference>
<reference evidence="1" key="1">
    <citation type="submission" date="2020-08" db="EMBL/GenBank/DDBJ databases">
        <title>Genomic Encyclopedia of Type Strains, Phase IV (KMG-IV): sequencing the most valuable type-strain genomes for metagenomic binning, comparative biology and taxonomic classification.</title>
        <authorList>
            <person name="Goeker M."/>
        </authorList>
    </citation>
    <scope>NUCLEOTIDE SEQUENCE [LARGE SCALE GENOMIC DNA]</scope>
    <source>
        <strain evidence="1">DSM 105040</strain>
    </source>
</reference>